<dbReference type="Pfam" id="PF02203">
    <property type="entry name" value="TarH"/>
    <property type="match status" value="1"/>
</dbReference>
<protein>
    <submittedName>
        <fullName evidence="9">Tar ligand binding domain homologue</fullName>
    </submittedName>
</protein>
<accession>A0A1C6YVG6</accession>
<evidence type="ECO:0000256" key="4">
    <source>
        <dbReference type="ARBA" id="ARBA00022989"/>
    </source>
</evidence>
<keyword evidence="2" id="KW-1003">Cell membrane</keyword>
<keyword evidence="4 7" id="KW-1133">Transmembrane helix</keyword>
<dbReference type="AlphaFoldDB" id="A0A1C6YVG6"/>
<evidence type="ECO:0000256" key="5">
    <source>
        <dbReference type="ARBA" id="ARBA00023136"/>
    </source>
</evidence>
<reference evidence="9 10" key="1">
    <citation type="submission" date="2016-09" db="EMBL/GenBank/DDBJ databases">
        <authorList>
            <person name="Capua I."/>
            <person name="De Benedictis P."/>
            <person name="Joannis T."/>
            <person name="Lombin L.H."/>
            <person name="Cattoli G."/>
        </authorList>
    </citation>
    <scope>NUCLEOTIDE SEQUENCE [LARGE SCALE GENOMIC DNA]</scope>
    <source>
        <strain evidence="9 10">GB001</strain>
    </source>
</reference>
<sequence>MSKHLTVRGGLALIMLVYTLLLLMISIIGIQSVRQINQRLAVVNQVQAEELSPLAASFNATLRARTAGALSVNGDG</sequence>
<dbReference type="GO" id="GO:0005886">
    <property type="term" value="C:plasma membrane"/>
    <property type="evidence" value="ECO:0007669"/>
    <property type="project" value="UniProtKB-SubCell"/>
</dbReference>
<dbReference type="InterPro" id="IPR003122">
    <property type="entry name" value="Tar_rcpt_lig-bd"/>
</dbReference>
<keyword evidence="5 7" id="KW-0472">Membrane</keyword>
<proteinExistence type="predicted"/>
<name>A0A1C6YVG6_HAFAL</name>
<evidence type="ECO:0000256" key="6">
    <source>
        <dbReference type="ARBA" id="ARBA00023224"/>
    </source>
</evidence>
<evidence type="ECO:0000256" key="2">
    <source>
        <dbReference type="ARBA" id="ARBA00022475"/>
    </source>
</evidence>
<dbReference type="GO" id="GO:0007165">
    <property type="term" value="P:signal transduction"/>
    <property type="evidence" value="ECO:0007669"/>
    <property type="project" value="UniProtKB-KW"/>
</dbReference>
<feature type="transmembrane region" description="Helical" evidence="7">
    <location>
        <begin position="12"/>
        <end position="30"/>
    </location>
</feature>
<feature type="domain" description="Chemotaxis methyl-accepting receptor Tar-related ligand-binding" evidence="8">
    <location>
        <begin position="1"/>
        <end position="67"/>
    </location>
</feature>
<evidence type="ECO:0000313" key="9">
    <source>
        <dbReference type="EMBL" id="SCM50745.1"/>
    </source>
</evidence>
<organism evidence="9 10">
    <name type="scientific">Hafnia alvei</name>
    <dbReference type="NCBI Taxonomy" id="569"/>
    <lineage>
        <taxon>Bacteria</taxon>
        <taxon>Pseudomonadati</taxon>
        <taxon>Pseudomonadota</taxon>
        <taxon>Gammaproteobacteria</taxon>
        <taxon>Enterobacterales</taxon>
        <taxon>Hafniaceae</taxon>
        <taxon>Hafnia</taxon>
    </lineage>
</organism>
<evidence type="ECO:0000256" key="7">
    <source>
        <dbReference type="SAM" id="Phobius"/>
    </source>
</evidence>
<dbReference type="GO" id="GO:0006935">
    <property type="term" value="P:chemotaxis"/>
    <property type="evidence" value="ECO:0007669"/>
    <property type="project" value="InterPro"/>
</dbReference>
<evidence type="ECO:0000259" key="8">
    <source>
        <dbReference type="Pfam" id="PF02203"/>
    </source>
</evidence>
<evidence type="ECO:0000256" key="1">
    <source>
        <dbReference type="ARBA" id="ARBA00004236"/>
    </source>
</evidence>
<gene>
    <name evidence="9" type="ORF">BN1044_00193</name>
</gene>
<comment type="subcellular location">
    <subcellularLocation>
        <location evidence="1">Cell membrane</location>
    </subcellularLocation>
</comment>
<dbReference type="Proteomes" id="UP000094844">
    <property type="component" value="Unassembled WGS sequence"/>
</dbReference>
<evidence type="ECO:0000313" key="10">
    <source>
        <dbReference type="Proteomes" id="UP000094844"/>
    </source>
</evidence>
<keyword evidence="6" id="KW-0807">Transducer</keyword>
<dbReference type="EMBL" id="FMIQ01000004">
    <property type="protein sequence ID" value="SCM50745.1"/>
    <property type="molecule type" value="Genomic_DNA"/>
</dbReference>
<keyword evidence="3 7" id="KW-0812">Transmembrane</keyword>
<evidence type="ECO:0000256" key="3">
    <source>
        <dbReference type="ARBA" id="ARBA00022692"/>
    </source>
</evidence>